<feature type="chain" id="PRO_5046825715" evidence="2">
    <location>
        <begin position="28"/>
        <end position="91"/>
    </location>
</feature>
<accession>A0ABT7TUC9</accession>
<gene>
    <name evidence="3" type="ORF">QUG93_14620</name>
</gene>
<comment type="caution">
    <text evidence="3">The sequence shown here is derived from an EMBL/GenBank/DDBJ whole genome shotgun (WGS) entry which is preliminary data.</text>
</comment>
<sequence>MRSRLRRQAPALVLAALAVCAVVVAVAAEQAAWPLAPAFPWAHATDASSVATKSQFETATAARTVAWASTALAAVLVLASVVAAAARRRRT</sequence>
<protein>
    <submittedName>
        <fullName evidence="3">Uncharacterized protein</fullName>
    </submittedName>
</protein>
<evidence type="ECO:0000313" key="4">
    <source>
        <dbReference type="Proteomes" id="UP001236404"/>
    </source>
</evidence>
<keyword evidence="2" id="KW-0732">Signal</keyword>
<evidence type="ECO:0000313" key="3">
    <source>
        <dbReference type="EMBL" id="MDM7892924.1"/>
    </source>
</evidence>
<keyword evidence="1" id="KW-0812">Transmembrane</keyword>
<keyword evidence="1" id="KW-1133">Transmembrane helix</keyword>
<feature type="transmembrane region" description="Helical" evidence="1">
    <location>
        <begin position="65"/>
        <end position="86"/>
    </location>
</feature>
<keyword evidence="1" id="KW-0472">Membrane</keyword>
<organism evidence="3 4">
    <name type="scientific">Curtobacterium caseinilyticum</name>
    <dbReference type="NCBI Taxonomy" id="3055137"/>
    <lineage>
        <taxon>Bacteria</taxon>
        <taxon>Bacillati</taxon>
        <taxon>Actinomycetota</taxon>
        <taxon>Actinomycetes</taxon>
        <taxon>Micrococcales</taxon>
        <taxon>Microbacteriaceae</taxon>
        <taxon>Curtobacterium</taxon>
    </lineage>
</organism>
<dbReference type="RefSeq" id="WP_289475052.1">
    <property type="nucleotide sequence ID" value="NZ_JAUCMN010000012.1"/>
</dbReference>
<dbReference type="EMBL" id="JAUCMN010000012">
    <property type="protein sequence ID" value="MDM7892924.1"/>
    <property type="molecule type" value="Genomic_DNA"/>
</dbReference>
<proteinExistence type="predicted"/>
<keyword evidence="4" id="KW-1185">Reference proteome</keyword>
<feature type="signal peptide" evidence="2">
    <location>
        <begin position="1"/>
        <end position="27"/>
    </location>
</feature>
<evidence type="ECO:0000256" key="2">
    <source>
        <dbReference type="SAM" id="SignalP"/>
    </source>
</evidence>
<name>A0ABT7TUC9_9MICO</name>
<reference evidence="3 4" key="1">
    <citation type="submission" date="2023-06" db="EMBL/GenBank/DDBJ databases">
        <authorList>
            <person name="Feng G."/>
            <person name="Li J."/>
            <person name="Zhu H."/>
        </authorList>
    </citation>
    <scope>NUCLEOTIDE SEQUENCE [LARGE SCALE GENOMIC DNA]</scope>
    <source>
        <strain evidence="3 4">RHCKG28</strain>
    </source>
</reference>
<evidence type="ECO:0000256" key="1">
    <source>
        <dbReference type="SAM" id="Phobius"/>
    </source>
</evidence>
<dbReference type="Proteomes" id="UP001236404">
    <property type="component" value="Unassembled WGS sequence"/>
</dbReference>